<dbReference type="OrthoDB" id="9911902at2"/>
<dbReference type="KEGG" id="cms:CMS1863"/>
<proteinExistence type="predicted"/>
<protein>
    <submittedName>
        <fullName evidence="1">Membrane protein</fullName>
    </submittedName>
</protein>
<reference evidence="1 2" key="1">
    <citation type="journal article" date="2008" name="J. Bacteriol.">
        <title>Genome of the actinomycete plant pathogen Clavibacter michiganensis subsp. sepedonicus suggests recent niche adaptation.</title>
        <authorList>
            <person name="Bentley S.D."/>
            <person name="Corton C."/>
            <person name="Brown S.E."/>
            <person name="Barron A."/>
            <person name="Clark L."/>
            <person name="Doggett J."/>
            <person name="Harris B."/>
            <person name="Ormond D."/>
            <person name="Quail M.A."/>
            <person name="May G."/>
            <person name="Francis D."/>
            <person name="Knudson D."/>
            <person name="Parkhill J."/>
            <person name="Ishimaru C.A."/>
        </authorList>
    </citation>
    <scope>NUCLEOTIDE SEQUENCE [LARGE SCALE GENOMIC DNA]</scope>
    <source>
        <strain evidence="2">ATCC 33113 / DSM 20744 / JCM 9667 / LMG 2889 / ICMP 2535 / C-1</strain>
    </source>
</reference>
<organism evidence="1 2">
    <name type="scientific">Clavibacter sepedonicus</name>
    <name type="common">Clavibacter michiganensis subsp. sepedonicus</name>
    <dbReference type="NCBI Taxonomy" id="31964"/>
    <lineage>
        <taxon>Bacteria</taxon>
        <taxon>Bacillati</taxon>
        <taxon>Actinomycetota</taxon>
        <taxon>Actinomycetes</taxon>
        <taxon>Micrococcales</taxon>
        <taxon>Microbacteriaceae</taxon>
        <taxon>Clavibacter</taxon>
    </lineage>
</organism>
<sequence>MRARNRIVFVITLIVTSGLLTAGVILFATSGVDDLRGRGLCFAATGIGMSYVVVRLVQRRRTDR</sequence>
<dbReference type="EMBL" id="AM849034">
    <property type="protein sequence ID" value="CAQ01966.1"/>
    <property type="molecule type" value="Genomic_DNA"/>
</dbReference>
<dbReference type="HOGENOM" id="CLU_2859630_0_0_11"/>
<name>B0RE06_CLASE</name>
<keyword evidence="2" id="KW-1185">Reference proteome</keyword>
<accession>B0RE06</accession>
<dbReference type="AlphaFoldDB" id="B0RE06"/>
<evidence type="ECO:0000313" key="1">
    <source>
        <dbReference type="EMBL" id="CAQ01966.1"/>
    </source>
</evidence>
<evidence type="ECO:0000313" key="2">
    <source>
        <dbReference type="Proteomes" id="UP000001318"/>
    </source>
</evidence>
<dbReference type="Proteomes" id="UP000001318">
    <property type="component" value="Chromosome"/>
</dbReference>
<gene>
    <name evidence="1" type="ordered locus">CMS1863</name>
</gene>